<feature type="compositionally biased region" description="Polar residues" evidence="1">
    <location>
        <begin position="20"/>
        <end position="29"/>
    </location>
</feature>
<evidence type="ECO:0000256" key="1">
    <source>
        <dbReference type="SAM" id="MobiDB-lite"/>
    </source>
</evidence>
<dbReference type="Proteomes" id="UP001447188">
    <property type="component" value="Unassembled WGS sequence"/>
</dbReference>
<comment type="caution">
    <text evidence="2">The sequence shown here is derived from an EMBL/GenBank/DDBJ whole genome shotgun (WGS) entry which is preliminary data.</text>
</comment>
<protein>
    <recommendedName>
        <fullName evidence="4">RRM domain-containing protein</fullName>
    </recommendedName>
</protein>
<dbReference type="InterPro" id="IPR012677">
    <property type="entry name" value="Nucleotide-bd_a/b_plait_sf"/>
</dbReference>
<feature type="region of interest" description="Disordered" evidence="1">
    <location>
        <begin position="305"/>
        <end position="395"/>
    </location>
</feature>
<proteinExistence type="predicted"/>
<accession>A0ABR3GP22</accession>
<organism evidence="2 3">
    <name type="scientific">Discina gigas</name>
    <dbReference type="NCBI Taxonomy" id="1032678"/>
    <lineage>
        <taxon>Eukaryota</taxon>
        <taxon>Fungi</taxon>
        <taxon>Dikarya</taxon>
        <taxon>Ascomycota</taxon>
        <taxon>Pezizomycotina</taxon>
        <taxon>Pezizomycetes</taxon>
        <taxon>Pezizales</taxon>
        <taxon>Discinaceae</taxon>
        <taxon>Discina</taxon>
    </lineage>
</organism>
<feature type="compositionally biased region" description="Polar residues" evidence="1">
    <location>
        <begin position="147"/>
        <end position="156"/>
    </location>
</feature>
<reference evidence="2 3" key="1">
    <citation type="submission" date="2024-02" db="EMBL/GenBank/DDBJ databases">
        <title>Discinaceae phylogenomics.</title>
        <authorList>
            <person name="Dirks A.C."/>
            <person name="James T.Y."/>
        </authorList>
    </citation>
    <scope>NUCLEOTIDE SEQUENCE [LARGE SCALE GENOMIC DNA]</scope>
    <source>
        <strain evidence="2 3">ACD0624</strain>
    </source>
</reference>
<dbReference type="InterPro" id="IPR035979">
    <property type="entry name" value="RBD_domain_sf"/>
</dbReference>
<evidence type="ECO:0008006" key="4">
    <source>
        <dbReference type="Google" id="ProtNLM"/>
    </source>
</evidence>
<evidence type="ECO:0000313" key="2">
    <source>
        <dbReference type="EMBL" id="KAL0637681.1"/>
    </source>
</evidence>
<feature type="region of interest" description="Disordered" evidence="1">
    <location>
        <begin position="131"/>
        <end position="160"/>
    </location>
</feature>
<dbReference type="SUPFAM" id="SSF54928">
    <property type="entry name" value="RNA-binding domain, RBD"/>
    <property type="match status" value="1"/>
</dbReference>
<feature type="region of interest" description="Disordered" evidence="1">
    <location>
        <begin position="1"/>
        <end position="31"/>
    </location>
</feature>
<keyword evidence="3" id="KW-1185">Reference proteome</keyword>
<sequence length="743" mass="81977">MRSARTTGSGDAHRKGSLCGTVQVSSPSWDDSLKPGISSRNVFPDFVSVKAQPLAAARQNLHFSLAKSRPGVKSANLLGLDEFHPLRHSSVKQSEKNDVSNLSTRILRMPLSHPSISTALRVGAAEMEKLVSLPPSPPPPPRTTRSVTQPTKIQETAQDHTRRINQKINNNEKKLSETKAIGYVPPHLRPPQREPANDTEDAYGNYIPPHLRKPKGVNGRARGSSPANMGWGGSGCQPMANRPHKVSVVLTPISQIAERRTADIPFLAQVVKPAAMAMSSSHCGLMPVQDKQPKVQQSATTASQILLVQDPSKSKPKSTVAGRLGSTGRKAVSPPPPPIGGTKIKTAYFPLRPETPPSARRRSNVSSHENQEGRQGSRSSYGRSNYGQDDDGDDFLILDHERTRKTRSYTHYRSKSGFAPHNPRLPFEFLHKIYGPNGETYEETLEEIYGPSSVIGPGSLSVPGKTYGRPSTYQGYIIPSNVERGYKIPKHEHIKGYNISVALSNGSEAPEVADDLIFRTWPQPQDRSANKRHQKSRSVILSGFTKMATWEQISRVCKETGKVENMEISRKCGMAMVTFVEASTAQHFYETTDARGTHLVYIDEETNETMNARIYIDMNPEIVTIEDSIRQLVDTEGASRVLEIIGWTRDILESMVGGPHEGGIGYSDLLMRLATLYCPAERVQCVDWRQNEEGHMEVRFVYAGIENAVRVREELIKESALESCKIIFGSDPCEDIPVAQGAV</sequence>
<dbReference type="EMBL" id="JBBBZM010000031">
    <property type="protein sequence ID" value="KAL0637681.1"/>
    <property type="molecule type" value="Genomic_DNA"/>
</dbReference>
<dbReference type="Gene3D" id="3.30.70.330">
    <property type="match status" value="1"/>
</dbReference>
<feature type="compositionally biased region" description="Low complexity" evidence="1">
    <location>
        <begin position="373"/>
        <end position="387"/>
    </location>
</feature>
<gene>
    <name evidence="2" type="ORF">Q9L58_003241</name>
</gene>
<evidence type="ECO:0000313" key="3">
    <source>
        <dbReference type="Proteomes" id="UP001447188"/>
    </source>
</evidence>
<name>A0ABR3GP22_9PEZI</name>